<reference evidence="2" key="2">
    <citation type="submission" date="2019-10" db="EMBL/GenBank/DDBJ databases">
        <title>Conservation and host-specific expression of non-tandemly repeated heterogenous ribosome RNA gene in arbuscular mycorrhizal fungi.</title>
        <authorList>
            <person name="Maeda T."/>
            <person name="Kobayashi Y."/>
            <person name="Nakagawa T."/>
            <person name="Ezawa T."/>
            <person name="Yamaguchi K."/>
            <person name="Bino T."/>
            <person name="Nishimoto Y."/>
            <person name="Shigenobu S."/>
            <person name="Kawaguchi M."/>
        </authorList>
    </citation>
    <scope>NUCLEOTIDE SEQUENCE</scope>
    <source>
        <strain evidence="2">HR1</strain>
    </source>
</reference>
<dbReference type="Proteomes" id="UP000615446">
    <property type="component" value="Unassembled WGS sequence"/>
</dbReference>
<evidence type="ECO:0000313" key="2">
    <source>
        <dbReference type="EMBL" id="GES76461.1"/>
    </source>
</evidence>
<dbReference type="Proteomes" id="UP000247702">
    <property type="component" value="Unassembled WGS sequence"/>
</dbReference>
<organism evidence="1 3">
    <name type="scientific">Rhizophagus clarus</name>
    <dbReference type="NCBI Taxonomy" id="94130"/>
    <lineage>
        <taxon>Eukaryota</taxon>
        <taxon>Fungi</taxon>
        <taxon>Fungi incertae sedis</taxon>
        <taxon>Mucoromycota</taxon>
        <taxon>Glomeromycotina</taxon>
        <taxon>Glomeromycetes</taxon>
        <taxon>Glomerales</taxon>
        <taxon>Glomeraceae</taxon>
        <taxon>Rhizophagus</taxon>
    </lineage>
</organism>
<proteinExistence type="predicted"/>
<evidence type="ECO:0000313" key="3">
    <source>
        <dbReference type="Proteomes" id="UP000247702"/>
    </source>
</evidence>
<evidence type="ECO:0000313" key="1">
    <source>
        <dbReference type="EMBL" id="GBB85936.1"/>
    </source>
</evidence>
<name>A0A2Z6QZZ8_9GLOM</name>
<keyword evidence="3" id="KW-1185">Reference proteome</keyword>
<accession>A0A2Z6QZZ8</accession>
<comment type="caution">
    <text evidence="1">The sequence shown here is derived from an EMBL/GenBank/DDBJ whole genome shotgun (WGS) entry which is preliminary data.</text>
</comment>
<reference evidence="1 3" key="1">
    <citation type="submission" date="2017-11" db="EMBL/GenBank/DDBJ databases">
        <title>The genome of Rhizophagus clarus HR1 reveals common genetic basis of auxotrophy among arbuscular mycorrhizal fungi.</title>
        <authorList>
            <person name="Kobayashi Y."/>
        </authorList>
    </citation>
    <scope>NUCLEOTIDE SEQUENCE [LARGE SCALE GENOMIC DNA]</scope>
    <source>
        <strain evidence="1 3">HR1</strain>
    </source>
</reference>
<gene>
    <name evidence="2" type="ORF">RCL2_000386600</name>
    <name evidence="1" type="ORF">RclHR1_12380002</name>
</gene>
<protein>
    <submittedName>
        <fullName evidence="1">Uncharacterized protein</fullName>
    </submittedName>
</protein>
<sequence>MDDSIIRFRIGYLLKNSLTKNDEIEHSGSTYSVYLDVVGAVISSPVNIDFQEAAMPFAKIDKGSRSCNLVKLIIVDHLKSNPDYRGQHATILTNDDEGENFYCTCNAAAEHHMSFCISSSE</sequence>
<dbReference type="EMBL" id="BLAL01000020">
    <property type="protein sequence ID" value="GES76461.1"/>
    <property type="molecule type" value="Genomic_DNA"/>
</dbReference>
<dbReference type="AlphaFoldDB" id="A0A2Z6QZZ8"/>
<dbReference type="EMBL" id="BEXD01000267">
    <property type="protein sequence ID" value="GBB85936.1"/>
    <property type="molecule type" value="Genomic_DNA"/>
</dbReference>